<dbReference type="OrthoDB" id="681014at2"/>
<dbReference type="EMBL" id="FOJG01000002">
    <property type="protein sequence ID" value="SEW51584.1"/>
    <property type="molecule type" value="Genomic_DNA"/>
</dbReference>
<evidence type="ECO:0000313" key="2">
    <source>
        <dbReference type="EMBL" id="SEW51584.1"/>
    </source>
</evidence>
<feature type="transmembrane region" description="Helical" evidence="1">
    <location>
        <begin position="107"/>
        <end position="128"/>
    </location>
</feature>
<organism evidence="2 3">
    <name type="scientific">Chitinophaga arvensicola</name>
    <dbReference type="NCBI Taxonomy" id="29529"/>
    <lineage>
        <taxon>Bacteria</taxon>
        <taxon>Pseudomonadati</taxon>
        <taxon>Bacteroidota</taxon>
        <taxon>Chitinophagia</taxon>
        <taxon>Chitinophagales</taxon>
        <taxon>Chitinophagaceae</taxon>
        <taxon>Chitinophaga</taxon>
    </lineage>
</organism>
<dbReference type="Proteomes" id="UP000199310">
    <property type="component" value="Unassembled WGS sequence"/>
</dbReference>
<protein>
    <submittedName>
        <fullName evidence="2">Uncharacterized protein</fullName>
    </submittedName>
</protein>
<dbReference type="AlphaFoldDB" id="A0A1I0S761"/>
<proteinExistence type="predicted"/>
<feature type="transmembrane region" description="Helical" evidence="1">
    <location>
        <begin position="63"/>
        <end position="80"/>
    </location>
</feature>
<reference evidence="3" key="1">
    <citation type="submission" date="2016-10" db="EMBL/GenBank/DDBJ databases">
        <authorList>
            <person name="Varghese N."/>
            <person name="Submissions S."/>
        </authorList>
    </citation>
    <scope>NUCLEOTIDE SEQUENCE [LARGE SCALE GENOMIC DNA]</scope>
    <source>
        <strain evidence="3">DSM 3695</strain>
    </source>
</reference>
<keyword evidence="1" id="KW-0472">Membrane</keyword>
<keyword evidence="3" id="KW-1185">Reference proteome</keyword>
<accession>A0A1I0S761</accession>
<evidence type="ECO:0000256" key="1">
    <source>
        <dbReference type="SAM" id="Phobius"/>
    </source>
</evidence>
<gene>
    <name evidence="2" type="ORF">SAMN04488122_4342</name>
</gene>
<dbReference type="RefSeq" id="WP_089897972.1">
    <property type="nucleotide sequence ID" value="NZ_FOJG01000002.1"/>
</dbReference>
<keyword evidence="1" id="KW-1133">Transmembrane helix</keyword>
<keyword evidence="1" id="KW-0812">Transmembrane</keyword>
<name>A0A1I0S761_9BACT</name>
<evidence type="ECO:0000313" key="3">
    <source>
        <dbReference type="Proteomes" id="UP000199310"/>
    </source>
</evidence>
<feature type="transmembrane region" description="Helical" evidence="1">
    <location>
        <begin position="21"/>
        <end position="51"/>
    </location>
</feature>
<dbReference type="STRING" id="29529.SAMN04488122_4342"/>
<sequence length="130" mass="15289">MLQFYKYIIYRLYSSALDKRSLYPVLDVIWTIAFVHMTQIATIYALLLWLIPGVPLFTETKGVVFVFCLCMLVGHYFIFYNKEKWNGIMEEFKDEAPGKKIKGRWRVSIYIFGWPILCFIVILLASLANT</sequence>